<evidence type="ECO:0000256" key="1">
    <source>
        <dbReference type="ARBA" id="ARBA00022679"/>
    </source>
</evidence>
<organism evidence="5 6">
    <name type="scientific">Sphaerisporangium rhizosphaerae</name>
    <dbReference type="NCBI Taxonomy" id="2269375"/>
    <lineage>
        <taxon>Bacteria</taxon>
        <taxon>Bacillati</taxon>
        <taxon>Actinomycetota</taxon>
        <taxon>Actinomycetes</taxon>
        <taxon>Streptosporangiales</taxon>
        <taxon>Streptosporangiaceae</taxon>
        <taxon>Sphaerisporangium</taxon>
    </lineage>
</organism>
<evidence type="ECO:0000259" key="4">
    <source>
        <dbReference type="Pfam" id="PF08545"/>
    </source>
</evidence>
<reference evidence="6" key="1">
    <citation type="journal article" date="2019" name="Int. J. Syst. Evol. Microbiol.">
        <title>The Global Catalogue of Microorganisms (GCM) 10K type strain sequencing project: providing services to taxonomists for standard genome sequencing and annotation.</title>
        <authorList>
            <consortium name="The Broad Institute Genomics Platform"/>
            <consortium name="The Broad Institute Genome Sequencing Center for Infectious Disease"/>
            <person name="Wu L."/>
            <person name="Ma J."/>
        </authorList>
    </citation>
    <scope>NUCLEOTIDE SEQUENCE [LARGE SCALE GENOMIC DNA]</scope>
    <source>
        <strain evidence="6">CECT 7649</strain>
    </source>
</reference>
<sequence length="330" mass="35396">MGVGFLGLGGHVPPVVIDNARIAEWTGVEENWIVERTGILERRYREPGTATSDLALHAAREALAVRPEAADRLGLIIVGTSTPDQPQPSTGAILQDKLGLSGVPAFDVNAVCSGFLYALAVADSMMSGRLSGQGGEYALVVGADVYSSLMDSTDRRTVSLFGDGAGAVLLGPVPEGYGVLGWRLVANGEYRDLVEVAAGGTRRPLDARAWEAGEHLFRMKGRPVREYAMRTLPKVIDEALASAGLRLEEVDRLILHQANTRMVEECVRELRVDPARVPLTAPHFGNTAAASIPLTLRVEHERRPFQRGERLVLAGVGGGMTAGAVVVRWY</sequence>
<feature type="domain" description="Beta-ketoacyl-[acyl-carrier-protein] synthase III N-terminal" evidence="4">
    <location>
        <begin position="106"/>
        <end position="188"/>
    </location>
</feature>
<dbReference type="Gene3D" id="3.40.47.10">
    <property type="match status" value="1"/>
</dbReference>
<evidence type="ECO:0000259" key="3">
    <source>
        <dbReference type="Pfam" id="PF08541"/>
    </source>
</evidence>
<dbReference type="InterPro" id="IPR016039">
    <property type="entry name" value="Thiolase-like"/>
</dbReference>
<dbReference type="Pfam" id="PF08545">
    <property type="entry name" value="ACP_syn_III"/>
    <property type="match status" value="1"/>
</dbReference>
<dbReference type="SUPFAM" id="SSF53901">
    <property type="entry name" value="Thiolase-like"/>
    <property type="match status" value="1"/>
</dbReference>
<dbReference type="Proteomes" id="UP001596496">
    <property type="component" value="Unassembled WGS sequence"/>
</dbReference>
<comment type="caution">
    <text evidence="5">The sequence shown here is derived from an EMBL/GenBank/DDBJ whole genome shotgun (WGS) entry which is preliminary data.</text>
</comment>
<feature type="domain" description="Beta-ketoacyl-[acyl-carrier-protein] synthase III C-terminal" evidence="3">
    <location>
        <begin position="240"/>
        <end position="329"/>
    </location>
</feature>
<dbReference type="CDD" id="cd00830">
    <property type="entry name" value="KAS_III"/>
    <property type="match status" value="1"/>
</dbReference>
<dbReference type="InterPro" id="IPR013747">
    <property type="entry name" value="ACP_syn_III_C"/>
</dbReference>
<dbReference type="PANTHER" id="PTHR34069:SF2">
    <property type="entry name" value="BETA-KETOACYL-[ACYL-CARRIER-PROTEIN] SYNTHASE III"/>
    <property type="match status" value="1"/>
</dbReference>
<accession>A0ABW2P3J7</accession>
<keyword evidence="2" id="KW-0012">Acyltransferase</keyword>
<keyword evidence="6" id="KW-1185">Reference proteome</keyword>
<keyword evidence="1" id="KW-0808">Transferase</keyword>
<gene>
    <name evidence="5" type="ORF">ACFQSB_18490</name>
</gene>
<evidence type="ECO:0000256" key="2">
    <source>
        <dbReference type="ARBA" id="ARBA00023315"/>
    </source>
</evidence>
<name>A0ABW2P3J7_9ACTN</name>
<dbReference type="PANTHER" id="PTHR34069">
    <property type="entry name" value="3-OXOACYL-[ACYL-CARRIER-PROTEIN] SYNTHASE 3"/>
    <property type="match status" value="1"/>
</dbReference>
<dbReference type="Pfam" id="PF08541">
    <property type="entry name" value="ACP_syn_III_C"/>
    <property type="match status" value="1"/>
</dbReference>
<dbReference type="NCBIfam" id="NF006829">
    <property type="entry name" value="PRK09352.1"/>
    <property type="match status" value="1"/>
</dbReference>
<proteinExistence type="predicted"/>
<dbReference type="InterPro" id="IPR013751">
    <property type="entry name" value="ACP_syn_III_N"/>
</dbReference>
<dbReference type="RefSeq" id="WP_380827903.1">
    <property type="nucleotide sequence ID" value="NZ_JBHTCG010000011.1"/>
</dbReference>
<evidence type="ECO:0000313" key="6">
    <source>
        <dbReference type="Proteomes" id="UP001596496"/>
    </source>
</evidence>
<protein>
    <submittedName>
        <fullName evidence="5">3-oxoacyl-ACP synthase III family protein</fullName>
    </submittedName>
</protein>
<dbReference type="EMBL" id="JBHTCG010000011">
    <property type="protein sequence ID" value="MFC7384206.1"/>
    <property type="molecule type" value="Genomic_DNA"/>
</dbReference>
<evidence type="ECO:0000313" key="5">
    <source>
        <dbReference type="EMBL" id="MFC7384206.1"/>
    </source>
</evidence>